<comment type="caution">
    <text evidence="4">The sequence shown here is derived from an EMBL/GenBank/DDBJ whole genome shotgun (WGS) entry which is preliminary data.</text>
</comment>
<feature type="modified residue" description="4-aspartylphosphate" evidence="2">
    <location>
        <position position="64"/>
    </location>
</feature>
<sequence length="133" mass="15246">MIEFKNPSQTLAKKNILVIEDNHAILDVITLILESEAFNVSGLNQGSNFLNHVLEFQPDVIIMDIMLPDIDGRVLLKELKENNLTKHIPVLMISARYNATNYMLDNVEADDFMAKPFNIDELMDKIYALLKKR</sequence>
<dbReference type="InterPro" id="IPR001789">
    <property type="entry name" value="Sig_transdc_resp-reg_receiver"/>
</dbReference>
<dbReference type="InterPro" id="IPR050595">
    <property type="entry name" value="Bact_response_regulator"/>
</dbReference>
<name>A0ABP7Q9M9_9SPHI</name>
<dbReference type="SMART" id="SM00448">
    <property type="entry name" value="REC"/>
    <property type="match status" value="1"/>
</dbReference>
<dbReference type="Proteomes" id="UP001501081">
    <property type="component" value="Unassembled WGS sequence"/>
</dbReference>
<dbReference type="PROSITE" id="PS50110">
    <property type="entry name" value="RESPONSE_REGULATORY"/>
    <property type="match status" value="1"/>
</dbReference>
<dbReference type="InterPro" id="IPR011006">
    <property type="entry name" value="CheY-like_superfamily"/>
</dbReference>
<dbReference type="PANTHER" id="PTHR44591:SF3">
    <property type="entry name" value="RESPONSE REGULATORY DOMAIN-CONTAINING PROTEIN"/>
    <property type="match status" value="1"/>
</dbReference>
<organism evidence="4 5">
    <name type="scientific">Pedobacter ginsengiterrae</name>
    <dbReference type="NCBI Taxonomy" id="871696"/>
    <lineage>
        <taxon>Bacteria</taxon>
        <taxon>Pseudomonadati</taxon>
        <taxon>Bacteroidota</taxon>
        <taxon>Sphingobacteriia</taxon>
        <taxon>Sphingobacteriales</taxon>
        <taxon>Sphingobacteriaceae</taxon>
        <taxon>Pedobacter</taxon>
    </lineage>
</organism>
<dbReference type="Gene3D" id="3.40.50.2300">
    <property type="match status" value="1"/>
</dbReference>
<proteinExistence type="predicted"/>
<protein>
    <recommendedName>
        <fullName evidence="3">Response regulatory domain-containing protein</fullName>
    </recommendedName>
</protein>
<dbReference type="PANTHER" id="PTHR44591">
    <property type="entry name" value="STRESS RESPONSE REGULATOR PROTEIN 1"/>
    <property type="match status" value="1"/>
</dbReference>
<evidence type="ECO:0000256" key="1">
    <source>
        <dbReference type="ARBA" id="ARBA00022553"/>
    </source>
</evidence>
<dbReference type="SUPFAM" id="SSF52172">
    <property type="entry name" value="CheY-like"/>
    <property type="match status" value="1"/>
</dbReference>
<reference evidence="5" key="1">
    <citation type="journal article" date="2019" name="Int. J. Syst. Evol. Microbiol.">
        <title>The Global Catalogue of Microorganisms (GCM) 10K type strain sequencing project: providing services to taxonomists for standard genome sequencing and annotation.</title>
        <authorList>
            <consortium name="The Broad Institute Genomics Platform"/>
            <consortium name="The Broad Institute Genome Sequencing Center for Infectious Disease"/>
            <person name="Wu L."/>
            <person name="Ma J."/>
        </authorList>
    </citation>
    <scope>NUCLEOTIDE SEQUENCE [LARGE SCALE GENOMIC DNA]</scope>
    <source>
        <strain evidence="5">JCM 17338</strain>
    </source>
</reference>
<keyword evidence="5" id="KW-1185">Reference proteome</keyword>
<gene>
    <name evidence="4" type="ORF">GCM10022246_33290</name>
</gene>
<feature type="domain" description="Response regulatory" evidence="3">
    <location>
        <begin position="15"/>
        <end position="130"/>
    </location>
</feature>
<evidence type="ECO:0000259" key="3">
    <source>
        <dbReference type="PROSITE" id="PS50110"/>
    </source>
</evidence>
<keyword evidence="1 2" id="KW-0597">Phosphoprotein</keyword>
<accession>A0ABP7Q9M9</accession>
<evidence type="ECO:0000313" key="4">
    <source>
        <dbReference type="EMBL" id="GAA3978490.1"/>
    </source>
</evidence>
<dbReference type="Pfam" id="PF00072">
    <property type="entry name" value="Response_reg"/>
    <property type="match status" value="1"/>
</dbReference>
<evidence type="ECO:0000313" key="5">
    <source>
        <dbReference type="Proteomes" id="UP001501081"/>
    </source>
</evidence>
<dbReference type="EMBL" id="BAABAK010000018">
    <property type="protein sequence ID" value="GAA3978490.1"/>
    <property type="molecule type" value="Genomic_DNA"/>
</dbReference>
<evidence type="ECO:0000256" key="2">
    <source>
        <dbReference type="PROSITE-ProRule" id="PRU00169"/>
    </source>
</evidence>